<comment type="similarity">
    <text evidence="1">Belongs to the NipSnap family.</text>
</comment>
<proteinExistence type="inferred from homology"/>
<dbReference type="InterPro" id="IPR051557">
    <property type="entry name" value="NipSnap_domain"/>
</dbReference>
<evidence type="ECO:0000313" key="4">
    <source>
        <dbReference type="Proteomes" id="UP000469385"/>
    </source>
</evidence>
<dbReference type="InterPro" id="IPR012577">
    <property type="entry name" value="NIPSNAP"/>
</dbReference>
<dbReference type="PANTHER" id="PTHR21017">
    <property type="entry name" value="NIPSNAP-RELATED"/>
    <property type="match status" value="1"/>
</dbReference>
<dbReference type="Proteomes" id="UP000469385">
    <property type="component" value="Unassembled WGS sequence"/>
</dbReference>
<evidence type="ECO:0000259" key="2">
    <source>
        <dbReference type="Pfam" id="PF07978"/>
    </source>
</evidence>
<feature type="domain" description="NIPSNAP" evidence="2">
    <location>
        <begin position="4"/>
        <end position="104"/>
    </location>
</feature>
<dbReference type="InterPro" id="IPR011008">
    <property type="entry name" value="Dimeric_a/b-barrel"/>
</dbReference>
<dbReference type="SUPFAM" id="SSF54909">
    <property type="entry name" value="Dimeric alpha+beta barrel"/>
    <property type="match status" value="1"/>
</dbReference>
<gene>
    <name evidence="3" type="ORF">GON04_18000</name>
</gene>
<reference evidence="3 4" key="1">
    <citation type="submission" date="2019-12" db="EMBL/GenBank/DDBJ databases">
        <authorList>
            <person name="Huq M.A."/>
        </authorList>
    </citation>
    <scope>NUCLEOTIDE SEQUENCE [LARGE SCALE GENOMIC DNA]</scope>
    <source>
        <strain evidence="3 4">MAH-25</strain>
    </source>
</reference>
<dbReference type="AlphaFoldDB" id="A0A6N8IXP7"/>
<evidence type="ECO:0000256" key="1">
    <source>
        <dbReference type="ARBA" id="ARBA00005291"/>
    </source>
</evidence>
<dbReference type="Pfam" id="PF07978">
    <property type="entry name" value="NIPSNAP"/>
    <property type="match status" value="1"/>
</dbReference>
<evidence type="ECO:0000313" key="3">
    <source>
        <dbReference type="EMBL" id="MVQ31355.1"/>
    </source>
</evidence>
<dbReference type="EMBL" id="WSEL01000009">
    <property type="protein sequence ID" value="MVQ31355.1"/>
    <property type="molecule type" value="Genomic_DNA"/>
</dbReference>
<sequence>MLVEQRTYTLKPLRTRDFLALYERAALPLQKKYLGHLVGFFVSELGPLNQVVHLWAFDSLAERERRRAAMESDPDWPAYVDALRELDIVQQQETKMLRSVPFSPI</sequence>
<dbReference type="Gene3D" id="3.30.70.100">
    <property type="match status" value="1"/>
</dbReference>
<protein>
    <submittedName>
        <fullName evidence="3">NIPSNAP family protein</fullName>
    </submittedName>
</protein>
<dbReference type="PANTHER" id="PTHR21017:SF17">
    <property type="entry name" value="PROTEIN NIPSNAP"/>
    <property type="match status" value="1"/>
</dbReference>
<organism evidence="3 4">
    <name type="scientific">Ramlibacter pinisoli</name>
    <dbReference type="NCBI Taxonomy" id="2682844"/>
    <lineage>
        <taxon>Bacteria</taxon>
        <taxon>Pseudomonadati</taxon>
        <taxon>Pseudomonadota</taxon>
        <taxon>Betaproteobacteria</taxon>
        <taxon>Burkholderiales</taxon>
        <taxon>Comamonadaceae</taxon>
        <taxon>Ramlibacter</taxon>
    </lineage>
</organism>
<name>A0A6N8IXP7_9BURK</name>
<accession>A0A6N8IXP7</accession>
<keyword evidence="4" id="KW-1185">Reference proteome</keyword>
<dbReference type="RefSeq" id="WP_157399413.1">
    <property type="nucleotide sequence ID" value="NZ_WSEL01000009.1"/>
</dbReference>
<comment type="caution">
    <text evidence="3">The sequence shown here is derived from an EMBL/GenBank/DDBJ whole genome shotgun (WGS) entry which is preliminary data.</text>
</comment>